<proteinExistence type="inferred from homology"/>
<name>A0ABN0X1N5_9ACTN</name>
<dbReference type="RefSeq" id="WP_344118426.1">
    <property type="nucleotide sequence ID" value="NZ_BAAABW010000016.1"/>
</dbReference>
<evidence type="ECO:0000313" key="4">
    <source>
        <dbReference type="EMBL" id="GAA0352844.1"/>
    </source>
</evidence>
<dbReference type="InterPro" id="IPR012349">
    <property type="entry name" value="Split_barrel_FMN-bd"/>
</dbReference>
<dbReference type="InterPro" id="IPR050268">
    <property type="entry name" value="NADH-dep_flavin_reductase"/>
</dbReference>
<dbReference type="Gene3D" id="2.30.110.10">
    <property type="entry name" value="Electron Transport, Fmn-binding Protein, Chain A"/>
    <property type="match status" value="1"/>
</dbReference>
<organism evidence="4 5">
    <name type="scientific">Streptomyces blastmyceticus</name>
    <dbReference type="NCBI Taxonomy" id="68180"/>
    <lineage>
        <taxon>Bacteria</taxon>
        <taxon>Bacillati</taxon>
        <taxon>Actinomycetota</taxon>
        <taxon>Actinomycetes</taxon>
        <taxon>Kitasatosporales</taxon>
        <taxon>Streptomycetaceae</taxon>
        <taxon>Streptomyces</taxon>
    </lineage>
</organism>
<dbReference type="InterPro" id="IPR002563">
    <property type="entry name" value="Flavin_Rdtase-like_dom"/>
</dbReference>
<dbReference type="PANTHER" id="PTHR30466:SF11">
    <property type="entry name" value="FLAVIN-DEPENDENT MONOOXYGENASE, REDUCTASE SUBUNIT HSAB"/>
    <property type="match status" value="1"/>
</dbReference>
<sequence>MPVGPDTFREFFGSCPAAVSVVTVLDADGEPRGFTCNTVCSVSVTPPLLLVCVDRRSQTLPSLAPGRGFVVNVLADGGQETAMTFATRAERKFDSVRWSPSAAAQGAPVLEEVALAYAECTVTEVTEAGDHWIVLGRIEESAVLPRRPVLYHRGAFTVWEGTPAAAVR</sequence>
<accession>A0ABN0X1N5</accession>
<comment type="similarity">
    <text evidence="1">Belongs to the non-flavoprotein flavin reductase family.</text>
</comment>
<dbReference type="PANTHER" id="PTHR30466">
    <property type="entry name" value="FLAVIN REDUCTASE"/>
    <property type="match status" value="1"/>
</dbReference>
<feature type="domain" description="Flavin reductase like" evidence="3">
    <location>
        <begin position="12"/>
        <end position="158"/>
    </location>
</feature>
<evidence type="ECO:0000256" key="2">
    <source>
        <dbReference type="ARBA" id="ARBA00023002"/>
    </source>
</evidence>
<protein>
    <recommendedName>
        <fullName evidence="3">Flavin reductase like domain-containing protein</fullName>
    </recommendedName>
</protein>
<dbReference type="EMBL" id="BAAABW010000016">
    <property type="protein sequence ID" value="GAA0352844.1"/>
    <property type="molecule type" value="Genomic_DNA"/>
</dbReference>
<keyword evidence="5" id="KW-1185">Reference proteome</keyword>
<comment type="caution">
    <text evidence="4">The sequence shown here is derived from an EMBL/GenBank/DDBJ whole genome shotgun (WGS) entry which is preliminary data.</text>
</comment>
<dbReference type="Proteomes" id="UP001500063">
    <property type="component" value="Unassembled WGS sequence"/>
</dbReference>
<reference evidence="4 5" key="1">
    <citation type="journal article" date="2019" name="Int. J. Syst. Evol. Microbiol.">
        <title>The Global Catalogue of Microorganisms (GCM) 10K type strain sequencing project: providing services to taxonomists for standard genome sequencing and annotation.</title>
        <authorList>
            <consortium name="The Broad Institute Genomics Platform"/>
            <consortium name="The Broad Institute Genome Sequencing Center for Infectious Disease"/>
            <person name="Wu L."/>
            <person name="Ma J."/>
        </authorList>
    </citation>
    <scope>NUCLEOTIDE SEQUENCE [LARGE SCALE GENOMIC DNA]</scope>
    <source>
        <strain evidence="4 5">JCM 4565</strain>
    </source>
</reference>
<keyword evidence="2" id="KW-0560">Oxidoreductase</keyword>
<dbReference type="SUPFAM" id="SSF50475">
    <property type="entry name" value="FMN-binding split barrel"/>
    <property type="match status" value="1"/>
</dbReference>
<evidence type="ECO:0000256" key="1">
    <source>
        <dbReference type="ARBA" id="ARBA00008898"/>
    </source>
</evidence>
<evidence type="ECO:0000313" key="5">
    <source>
        <dbReference type="Proteomes" id="UP001500063"/>
    </source>
</evidence>
<evidence type="ECO:0000259" key="3">
    <source>
        <dbReference type="SMART" id="SM00903"/>
    </source>
</evidence>
<dbReference type="SMART" id="SM00903">
    <property type="entry name" value="Flavin_Reduct"/>
    <property type="match status" value="1"/>
</dbReference>
<dbReference type="Pfam" id="PF01613">
    <property type="entry name" value="Flavin_Reduct"/>
    <property type="match status" value="1"/>
</dbReference>
<gene>
    <name evidence="4" type="ORF">GCM10010319_32480</name>
</gene>